<dbReference type="AlphaFoldDB" id="A0A1J8R0Y7"/>
<comment type="caution">
    <text evidence="2">The sequence shown here is derived from an EMBL/GenBank/DDBJ whole genome shotgun (WGS) entry which is preliminary data.</text>
</comment>
<proteinExistence type="predicted"/>
<evidence type="ECO:0000313" key="3">
    <source>
        <dbReference type="Proteomes" id="UP000183567"/>
    </source>
</evidence>
<dbReference type="STRING" id="180088.A0A1J8R0Y7"/>
<gene>
    <name evidence="2" type="ORF">AZE42_09093</name>
</gene>
<organism evidence="2 3">
    <name type="scientific">Rhizopogon vesiculosus</name>
    <dbReference type="NCBI Taxonomy" id="180088"/>
    <lineage>
        <taxon>Eukaryota</taxon>
        <taxon>Fungi</taxon>
        <taxon>Dikarya</taxon>
        <taxon>Basidiomycota</taxon>
        <taxon>Agaricomycotina</taxon>
        <taxon>Agaricomycetes</taxon>
        <taxon>Agaricomycetidae</taxon>
        <taxon>Boletales</taxon>
        <taxon>Suillineae</taxon>
        <taxon>Rhizopogonaceae</taxon>
        <taxon>Rhizopogon</taxon>
    </lineage>
</organism>
<dbReference type="EMBL" id="LVVM01001922">
    <property type="protein sequence ID" value="OJA17564.1"/>
    <property type="molecule type" value="Genomic_DNA"/>
</dbReference>
<keyword evidence="3" id="KW-1185">Reference proteome</keyword>
<dbReference type="InterPro" id="IPR000719">
    <property type="entry name" value="Prot_kinase_dom"/>
</dbReference>
<dbReference type="OrthoDB" id="346907at2759"/>
<sequence>MLYCSRILQSNVLVHGNGRACLADFGLSTIVLEFMELFEAPEDEEEDEAAVSLSTECDIYSFGSIALQVLTCKVPYYNVKRDNVVLGQLVRGKKPEPPKESQIAPSHWDLIERCWLPRASRPSVQDIVAFVARERQALVP</sequence>
<dbReference type="InterPro" id="IPR050167">
    <property type="entry name" value="Ser_Thr_protein_kinase"/>
</dbReference>
<dbReference type="Gene3D" id="1.10.510.10">
    <property type="entry name" value="Transferase(Phosphotransferase) domain 1"/>
    <property type="match status" value="1"/>
</dbReference>
<dbReference type="InterPro" id="IPR011009">
    <property type="entry name" value="Kinase-like_dom_sf"/>
</dbReference>
<reference evidence="2 3" key="1">
    <citation type="submission" date="2016-03" db="EMBL/GenBank/DDBJ databases">
        <title>Comparative genomics of the ectomycorrhizal sister species Rhizopogon vinicolor and Rhizopogon vesiculosus (Basidiomycota: Boletales) reveals a divergence of the mating type B locus.</title>
        <authorList>
            <person name="Mujic A.B."/>
            <person name="Kuo A."/>
            <person name="Tritt A."/>
            <person name="Lipzen A."/>
            <person name="Chen C."/>
            <person name="Johnson J."/>
            <person name="Sharma A."/>
            <person name="Barry K."/>
            <person name="Grigoriev I.V."/>
            <person name="Spatafora J.W."/>
        </authorList>
    </citation>
    <scope>NUCLEOTIDE SEQUENCE [LARGE SCALE GENOMIC DNA]</scope>
    <source>
        <strain evidence="2 3">AM-OR11-056</strain>
    </source>
</reference>
<dbReference type="Proteomes" id="UP000183567">
    <property type="component" value="Unassembled WGS sequence"/>
</dbReference>
<dbReference type="GO" id="GO:0007165">
    <property type="term" value="P:signal transduction"/>
    <property type="evidence" value="ECO:0007669"/>
    <property type="project" value="TreeGrafter"/>
</dbReference>
<dbReference type="GO" id="GO:0005524">
    <property type="term" value="F:ATP binding"/>
    <property type="evidence" value="ECO:0007669"/>
    <property type="project" value="InterPro"/>
</dbReference>
<name>A0A1J8R0Y7_9AGAM</name>
<feature type="domain" description="Protein kinase" evidence="1">
    <location>
        <begin position="1"/>
        <end position="139"/>
    </location>
</feature>
<dbReference type="Pfam" id="PF07714">
    <property type="entry name" value="PK_Tyr_Ser-Thr"/>
    <property type="match status" value="1"/>
</dbReference>
<dbReference type="PROSITE" id="PS50011">
    <property type="entry name" value="PROTEIN_KINASE_DOM"/>
    <property type="match status" value="1"/>
</dbReference>
<dbReference type="SUPFAM" id="SSF56112">
    <property type="entry name" value="Protein kinase-like (PK-like)"/>
    <property type="match status" value="1"/>
</dbReference>
<dbReference type="GO" id="GO:0005737">
    <property type="term" value="C:cytoplasm"/>
    <property type="evidence" value="ECO:0007669"/>
    <property type="project" value="TreeGrafter"/>
</dbReference>
<dbReference type="PANTHER" id="PTHR23257">
    <property type="entry name" value="SERINE-THREONINE PROTEIN KINASE"/>
    <property type="match status" value="1"/>
</dbReference>
<accession>A0A1J8R0Y7</accession>
<dbReference type="GO" id="GO:0004672">
    <property type="term" value="F:protein kinase activity"/>
    <property type="evidence" value="ECO:0007669"/>
    <property type="project" value="InterPro"/>
</dbReference>
<evidence type="ECO:0000259" key="1">
    <source>
        <dbReference type="PROSITE" id="PS50011"/>
    </source>
</evidence>
<protein>
    <recommendedName>
        <fullName evidence="1">Protein kinase domain-containing protein</fullName>
    </recommendedName>
</protein>
<dbReference type="InterPro" id="IPR001245">
    <property type="entry name" value="Ser-Thr/Tyr_kinase_cat_dom"/>
</dbReference>
<evidence type="ECO:0000313" key="2">
    <source>
        <dbReference type="EMBL" id="OJA17564.1"/>
    </source>
</evidence>